<dbReference type="Proteomes" id="UP001516400">
    <property type="component" value="Unassembled WGS sequence"/>
</dbReference>
<dbReference type="AlphaFoldDB" id="A0ABD2NNK0"/>
<proteinExistence type="predicted"/>
<feature type="non-terminal residue" evidence="2">
    <location>
        <position position="1"/>
    </location>
</feature>
<keyword evidence="3" id="KW-1185">Reference proteome</keyword>
<organism evidence="2 3">
    <name type="scientific">Cryptolaemus montrouzieri</name>
    <dbReference type="NCBI Taxonomy" id="559131"/>
    <lineage>
        <taxon>Eukaryota</taxon>
        <taxon>Metazoa</taxon>
        <taxon>Ecdysozoa</taxon>
        <taxon>Arthropoda</taxon>
        <taxon>Hexapoda</taxon>
        <taxon>Insecta</taxon>
        <taxon>Pterygota</taxon>
        <taxon>Neoptera</taxon>
        <taxon>Endopterygota</taxon>
        <taxon>Coleoptera</taxon>
        <taxon>Polyphaga</taxon>
        <taxon>Cucujiformia</taxon>
        <taxon>Coccinelloidea</taxon>
        <taxon>Coccinellidae</taxon>
        <taxon>Scymninae</taxon>
        <taxon>Scymnini</taxon>
        <taxon>Cryptolaemus</taxon>
    </lineage>
</organism>
<reference evidence="2 3" key="1">
    <citation type="journal article" date="2021" name="BMC Biol.">
        <title>Horizontally acquired antibacterial genes associated with adaptive radiation of ladybird beetles.</title>
        <authorList>
            <person name="Li H.S."/>
            <person name="Tang X.F."/>
            <person name="Huang Y.H."/>
            <person name="Xu Z.Y."/>
            <person name="Chen M.L."/>
            <person name="Du X.Y."/>
            <person name="Qiu B.Y."/>
            <person name="Chen P.T."/>
            <person name="Zhang W."/>
            <person name="Slipinski A."/>
            <person name="Escalona H.E."/>
            <person name="Waterhouse R.M."/>
            <person name="Zwick A."/>
            <person name="Pang H."/>
        </authorList>
    </citation>
    <scope>NUCLEOTIDE SEQUENCE [LARGE SCALE GENOMIC DNA]</scope>
    <source>
        <strain evidence="2">SYSU2018</strain>
    </source>
</reference>
<evidence type="ECO:0000313" key="2">
    <source>
        <dbReference type="EMBL" id="KAL3279926.1"/>
    </source>
</evidence>
<comment type="caution">
    <text evidence="2">The sequence shown here is derived from an EMBL/GenBank/DDBJ whole genome shotgun (WGS) entry which is preliminary data.</text>
</comment>
<gene>
    <name evidence="2" type="ORF">HHI36_017433</name>
</gene>
<sequence>KKGIIQDVTVLCKLSIGSVHRAISARIKINLKREIMKMTAKKKKWTGIRDKTSYQQAIKKNLDDIENPIEDVNTSVDDLNTKINEALTEAHEKSRGSQGRINENLSLSSKELMHKEGK</sequence>
<feature type="compositionally biased region" description="Polar residues" evidence="1">
    <location>
        <begin position="96"/>
        <end position="109"/>
    </location>
</feature>
<accession>A0ABD2NNK0</accession>
<evidence type="ECO:0000256" key="1">
    <source>
        <dbReference type="SAM" id="MobiDB-lite"/>
    </source>
</evidence>
<protein>
    <submittedName>
        <fullName evidence="2">Uncharacterized protein</fullName>
    </submittedName>
</protein>
<evidence type="ECO:0000313" key="3">
    <source>
        <dbReference type="Proteomes" id="UP001516400"/>
    </source>
</evidence>
<dbReference type="EMBL" id="JABFTP020000124">
    <property type="protein sequence ID" value="KAL3279926.1"/>
    <property type="molecule type" value="Genomic_DNA"/>
</dbReference>
<name>A0ABD2NNK0_9CUCU</name>
<feature type="region of interest" description="Disordered" evidence="1">
    <location>
        <begin position="89"/>
        <end position="118"/>
    </location>
</feature>